<proteinExistence type="predicted"/>
<comment type="caution">
    <text evidence="1">The sequence shown here is derived from an EMBL/GenBank/DDBJ whole genome shotgun (WGS) entry which is preliminary data.</text>
</comment>
<reference evidence="1 2" key="1">
    <citation type="submission" date="2019-05" db="EMBL/GenBank/DDBJ databases">
        <title>Another draft genome of Portunus trituberculatus and its Hox gene families provides insights of decapod evolution.</title>
        <authorList>
            <person name="Jeong J.-H."/>
            <person name="Song I."/>
            <person name="Kim S."/>
            <person name="Choi T."/>
            <person name="Kim D."/>
            <person name="Ryu S."/>
            <person name="Kim W."/>
        </authorList>
    </citation>
    <scope>NUCLEOTIDE SEQUENCE [LARGE SCALE GENOMIC DNA]</scope>
    <source>
        <tissue evidence="1">Muscle</tissue>
    </source>
</reference>
<evidence type="ECO:0000313" key="2">
    <source>
        <dbReference type="Proteomes" id="UP000324222"/>
    </source>
</evidence>
<organism evidence="1 2">
    <name type="scientific">Portunus trituberculatus</name>
    <name type="common">Swimming crab</name>
    <name type="synonym">Neptunus trituberculatus</name>
    <dbReference type="NCBI Taxonomy" id="210409"/>
    <lineage>
        <taxon>Eukaryota</taxon>
        <taxon>Metazoa</taxon>
        <taxon>Ecdysozoa</taxon>
        <taxon>Arthropoda</taxon>
        <taxon>Crustacea</taxon>
        <taxon>Multicrustacea</taxon>
        <taxon>Malacostraca</taxon>
        <taxon>Eumalacostraca</taxon>
        <taxon>Eucarida</taxon>
        <taxon>Decapoda</taxon>
        <taxon>Pleocyemata</taxon>
        <taxon>Brachyura</taxon>
        <taxon>Eubrachyura</taxon>
        <taxon>Portunoidea</taxon>
        <taxon>Portunidae</taxon>
        <taxon>Portuninae</taxon>
        <taxon>Portunus</taxon>
    </lineage>
</organism>
<evidence type="ECO:0000313" key="1">
    <source>
        <dbReference type="EMBL" id="MPC14687.1"/>
    </source>
</evidence>
<dbReference type="AlphaFoldDB" id="A0A5B7CXZ2"/>
<name>A0A5B7CXZ2_PORTR</name>
<accession>A0A5B7CXZ2</accession>
<gene>
    <name evidence="1" type="ORF">E2C01_007458</name>
</gene>
<dbReference type="Proteomes" id="UP000324222">
    <property type="component" value="Unassembled WGS sequence"/>
</dbReference>
<protein>
    <submittedName>
        <fullName evidence="1">Uncharacterized protein</fullName>
    </submittedName>
</protein>
<sequence length="72" mass="7720">MSHRRSVYISVAAPSNSSKVNWISFTIQGGQGRVGVITTPQGLRDSRLMAQGSGSSADQSVHWVRLGKSFAD</sequence>
<keyword evidence="2" id="KW-1185">Reference proteome</keyword>
<dbReference type="EMBL" id="VSRR010000371">
    <property type="protein sequence ID" value="MPC14687.1"/>
    <property type="molecule type" value="Genomic_DNA"/>
</dbReference>